<dbReference type="InterPro" id="IPR000891">
    <property type="entry name" value="PYR_CT"/>
</dbReference>
<evidence type="ECO:0000313" key="4">
    <source>
        <dbReference type="EMBL" id="MDM5147913.1"/>
    </source>
</evidence>
<dbReference type="InterPro" id="IPR001882">
    <property type="entry name" value="Biotin_BS"/>
</dbReference>
<keyword evidence="5" id="KW-1185">Reference proteome</keyword>
<dbReference type="Proteomes" id="UP001168167">
    <property type="component" value="Unassembled WGS sequence"/>
</dbReference>
<dbReference type="PROSITE" id="PS50968">
    <property type="entry name" value="BIOTINYL_LIPOYL"/>
    <property type="match status" value="1"/>
</dbReference>
<evidence type="ECO:0000256" key="1">
    <source>
        <dbReference type="ARBA" id="ARBA00023267"/>
    </source>
</evidence>
<evidence type="ECO:0000259" key="2">
    <source>
        <dbReference type="PROSITE" id="PS50968"/>
    </source>
</evidence>
<dbReference type="PROSITE" id="PS00188">
    <property type="entry name" value="BIOTIN"/>
    <property type="match status" value="1"/>
</dbReference>
<dbReference type="CDD" id="cd07937">
    <property type="entry name" value="DRE_TIM_PC_TC_5S"/>
    <property type="match status" value="1"/>
</dbReference>
<dbReference type="InterPro" id="IPR005776">
    <property type="entry name" value="OadA"/>
</dbReference>
<evidence type="ECO:0000259" key="3">
    <source>
        <dbReference type="PROSITE" id="PS50991"/>
    </source>
</evidence>
<dbReference type="InterPro" id="IPR013785">
    <property type="entry name" value="Aldolase_TIM"/>
</dbReference>
<comment type="caution">
    <text evidence="4">The sequence shown here is derived from an EMBL/GenBank/DDBJ whole genome shotgun (WGS) entry which is preliminary data.</text>
</comment>
<dbReference type="Pfam" id="PF02436">
    <property type="entry name" value="PYC_OADA"/>
    <property type="match status" value="1"/>
</dbReference>
<feature type="domain" description="Lipoyl-binding" evidence="2">
    <location>
        <begin position="537"/>
        <end position="612"/>
    </location>
</feature>
<reference evidence="4" key="2">
    <citation type="journal article" date="2023" name="Microbiome">
        <title>Synthase-selected sorting approach identifies a beta-lactone synthase in a nudibranch symbiotic bacterium.</title>
        <authorList>
            <person name="Dzunkova M."/>
            <person name="La Clair J.J."/>
            <person name="Tyml T."/>
            <person name="Doud D."/>
            <person name="Schulz F."/>
            <person name="Piquer-Esteban S."/>
            <person name="Porcel Sanchis D."/>
            <person name="Osborn A."/>
            <person name="Robinson D."/>
            <person name="Louie K.B."/>
            <person name="Bowen B.P."/>
            <person name="Bowers R.M."/>
            <person name="Lee J."/>
            <person name="Arnau V."/>
            <person name="Diaz-Villanueva W."/>
            <person name="Stepanauskas R."/>
            <person name="Gosliner T."/>
            <person name="Date S.V."/>
            <person name="Northen T.R."/>
            <person name="Cheng J.F."/>
            <person name="Burkart M.D."/>
            <person name="Woyke T."/>
        </authorList>
    </citation>
    <scope>NUCLEOTIDE SEQUENCE</scope>
    <source>
        <strain evidence="4">Df01</strain>
    </source>
</reference>
<dbReference type="InterPro" id="IPR000089">
    <property type="entry name" value="Biotin_lipoyl"/>
</dbReference>
<protein>
    <submittedName>
        <fullName evidence="4">Sodium-extruding oxaloacetate decarboxylase subunit alpha</fullName>
    </submittedName>
</protein>
<organism evidence="4 5">
    <name type="scientific">Candidatus Doriopsillibacter californiensis</name>
    <dbReference type="NCBI Taxonomy" id="2970740"/>
    <lineage>
        <taxon>Bacteria</taxon>
        <taxon>Pseudomonadati</taxon>
        <taxon>Pseudomonadota</taxon>
        <taxon>Gammaproteobacteria</taxon>
        <taxon>Candidatus Tethybacterales</taxon>
        <taxon>Candidatus Persebacteraceae</taxon>
        <taxon>Candidatus Doriopsillibacter</taxon>
    </lineage>
</organism>
<dbReference type="SUPFAM" id="SSF51230">
    <property type="entry name" value="Single hybrid motif"/>
    <property type="match status" value="1"/>
</dbReference>
<sequence>MKQKRKIGITELVLRDGHQSLLATRMRTEDMLPICNRLDKSGFWSLEVWGGATFDACIRFLREDPWVRLRKLRRALPNTQLQMLLRGQNLLGYRHYADDVVAGFVERAAANGMDVFRVFDALNDFRNMRAAIDAVKKVEKHAQGTISYTTSPLHSIDVLAKLADDFTNAGCDSIAIKDMAGIMTPTAAAALVTAIKARTALPVHVHAHATSGLAAASLLAAVNAGASIVDTVISSFAEGASHPATESIATALEDANFTHGVDANLLDDIALYFRRVRGKYWQFESPFTGVDSRVLKHHVPGGMISNLTNQLREQNALDKIDEVLEEIPRVRHDLGYPPLVTPSSQIVGAQAVLNVVLGERYKMVSNEVKNYLLGQYGRIPGEVNAELYAKAVGDDDTAITCRPADLLENGELERLRSDIGQVAKSDEDVLTYAMFPELAKTFLQERAANALVPEALLPHPETKKEPEPANAPSEFNLTVHGETYHIRVTGAGHKGSRERPFYMTLDGVPTEIMLETLEEIHATANESVTPVTRAGGRPRPSAPGHVATAMPGTVLELLVKLGDAVKVGTPLLIMEAMKMENEIQAAVSGQVTAILVQKGDAVTPDEILMEIGE</sequence>
<dbReference type="InterPro" id="IPR011053">
    <property type="entry name" value="Single_hybrid_motif"/>
</dbReference>
<dbReference type="PANTHER" id="PTHR43778">
    <property type="entry name" value="PYRUVATE CARBOXYLASE"/>
    <property type="match status" value="1"/>
</dbReference>
<reference evidence="4" key="1">
    <citation type="submission" date="2022-08" db="EMBL/GenBank/DDBJ databases">
        <authorList>
            <person name="Dzunkova M."/>
            <person name="La Clair J."/>
            <person name="Tyml T."/>
            <person name="Doud D."/>
            <person name="Schulz F."/>
            <person name="Piquer S."/>
            <person name="Porcel Sanchis D."/>
            <person name="Osborn A."/>
            <person name="Robinson D."/>
            <person name="Louie K.B."/>
            <person name="Bowen B.P."/>
            <person name="Bowers R."/>
            <person name="Lee J."/>
            <person name="Arnau Llombart V."/>
            <person name="Diaz Villanueva W."/>
            <person name="Gosliner T."/>
            <person name="Northen T."/>
            <person name="Cheng J.-F."/>
            <person name="Burkart M.D."/>
            <person name="Woyke T."/>
        </authorList>
    </citation>
    <scope>NUCLEOTIDE SEQUENCE</scope>
    <source>
        <strain evidence="4">Df01</strain>
    </source>
</reference>
<dbReference type="InterPro" id="IPR055268">
    <property type="entry name" value="PCB-like"/>
</dbReference>
<gene>
    <name evidence="4" type="primary">oadA</name>
    <name evidence="4" type="ORF">NQX30_05970</name>
</gene>
<dbReference type="PROSITE" id="PS50991">
    <property type="entry name" value="PYR_CT"/>
    <property type="match status" value="1"/>
</dbReference>
<dbReference type="Gene3D" id="2.40.50.100">
    <property type="match status" value="1"/>
</dbReference>
<dbReference type="CDD" id="cd06850">
    <property type="entry name" value="biotinyl_domain"/>
    <property type="match status" value="1"/>
</dbReference>
<dbReference type="InterPro" id="IPR003379">
    <property type="entry name" value="Carboxylase_cons_dom"/>
</dbReference>
<dbReference type="Pfam" id="PF00364">
    <property type="entry name" value="Biotin_lipoyl"/>
    <property type="match status" value="1"/>
</dbReference>
<dbReference type="SUPFAM" id="SSF51569">
    <property type="entry name" value="Aldolase"/>
    <property type="match status" value="1"/>
</dbReference>
<dbReference type="PANTHER" id="PTHR43778:SF2">
    <property type="entry name" value="PYRUVATE CARBOXYLASE, MITOCHONDRIAL"/>
    <property type="match status" value="1"/>
</dbReference>
<name>A0ABT7QMH2_9GAMM</name>
<dbReference type="NCBIfam" id="NF006761">
    <property type="entry name" value="PRK09282.1"/>
    <property type="match status" value="1"/>
</dbReference>
<dbReference type="SUPFAM" id="SSF89000">
    <property type="entry name" value="post-HMGL domain-like"/>
    <property type="match status" value="1"/>
</dbReference>
<dbReference type="Pfam" id="PF00682">
    <property type="entry name" value="HMGL-like"/>
    <property type="match status" value="1"/>
</dbReference>
<evidence type="ECO:0000313" key="5">
    <source>
        <dbReference type="Proteomes" id="UP001168167"/>
    </source>
</evidence>
<feature type="domain" description="Pyruvate carboxyltransferase" evidence="3">
    <location>
        <begin position="7"/>
        <end position="267"/>
    </location>
</feature>
<proteinExistence type="predicted"/>
<keyword evidence="1" id="KW-0092">Biotin</keyword>
<dbReference type="EMBL" id="JANQAO010000003">
    <property type="protein sequence ID" value="MDM5147913.1"/>
    <property type="molecule type" value="Genomic_DNA"/>
</dbReference>
<accession>A0ABT7QMH2</accession>
<dbReference type="Gene3D" id="3.20.20.70">
    <property type="entry name" value="Aldolase class I"/>
    <property type="match status" value="1"/>
</dbReference>
<dbReference type="NCBIfam" id="TIGR01108">
    <property type="entry name" value="oadA"/>
    <property type="match status" value="1"/>
</dbReference>